<dbReference type="InterPro" id="IPR001608">
    <property type="entry name" value="Ala_racemase_N"/>
</dbReference>
<comment type="function">
    <text evidence="2">Pyridoxal 5'-phosphate (PLP)-binding protein, which is involved in PLP homeostasis.</text>
</comment>
<comment type="cofactor">
    <cofactor evidence="3">
        <name>pyridoxal 5'-phosphate</name>
        <dbReference type="ChEBI" id="CHEBI:597326"/>
    </cofactor>
</comment>
<feature type="modified residue" description="N6-(pyridoxal phosphate)lysine" evidence="2 3">
    <location>
        <position position="36"/>
    </location>
</feature>
<dbReference type="EMBL" id="NTJZ01000003">
    <property type="protein sequence ID" value="PDH34600.1"/>
    <property type="molecule type" value="Genomic_DNA"/>
</dbReference>
<dbReference type="Proteomes" id="UP000219329">
    <property type="component" value="Unassembled WGS sequence"/>
</dbReference>
<evidence type="ECO:0000313" key="7">
    <source>
        <dbReference type="Proteomes" id="UP000219329"/>
    </source>
</evidence>
<name>A0A2A5WDM9_9GAMM</name>
<feature type="domain" description="Alanine racemase N-terminal" evidence="5">
    <location>
        <begin position="25"/>
        <end position="225"/>
    </location>
</feature>
<dbReference type="NCBIfam" id="TIGR00044">
    <property type="entry name" value="YggS family pyridoxal phosphate-dependent enzyme"/>
    <property type="match status" value="1"/>
</dbReference>
<dbReference type="Gene3D" id="3.20.20.10">
    <property type="entry name" value="Alanine racemase"/>
    <property type="match status" value="1"/>
</dbReference>
<evidence type="ECO:0000256" key="4">
    <source>
        <dbReference type="RuleBase" id="RU004514"/>
    </source>
</evidence>
<evidence type="ECO:0000256" key="2">
    <source>
        <dbReference type="HAMAP-Rule" id="MF_02087"/>
    </source>
</evidence>
<protein>
    <recommendedName>
        <fullName evidence="2">Pyridoxal phosphate homeostasis protein</fullName>
        <shortName evidence="2">PLP homeostasis protein</shortName>
    </recommendedName>
</protein>
<evidence type="ECO:0000256" key="1">
    <source>
        <dbReference type="ARBA" id="ARBA00022898"/>
    </source>
</evidence>
<evidence type="ECO:0000259" key="5">
    <source>
        <dbReference type="Pfam" id="PF01168"/>
    </source>
</evidence>
<dbReference type="InterPro" id="IPR011078">
    <property type="entry name" value="PyrdxlP_homeostasis"/>
</dbReference>
<sequence length="227" mass="25458">MTQIAKNISVTAQMIRSLEAKYSRPESSVKLLAVSKRHSAASIRQAAKTGITDFGENFVQEAEGKIAELVDLQLNWHFIGPIQSNKTRRIAENFDWVQSLDRKKLAYRLNEQRSIEKTALNVCVQVNLSQEFSKSGISLESAETLGKLVNDLPNLCLRGLMAIPAPEKNLDRQRKSFAELALEFYRMRELFPTMDTLSMGMSKDFEAAIAEGSTMVRIGTALFGKRV</sequence>
<dbReference type="HAMAP" id="MF_02087">
    <property type="entry name" value="PLP_homeostasis"/>
    <property type="match status" value="1"/>
</dbReference>
<reference evidence="6 7" key="1">
    <citation type="submission" date="2017-08" db="EMBL/GenBank/DDBJ databases">
        <title>Fine stratification of microbial communities through a metagenomic profile of the photic zone.</title>
        <authorList>
            <person name="Haro-Moreno J.M."/>
            <person name="Lopez-Perez M."/>
            <person name="De La Torre J."/>
            <person name="Picazo A."/>
            <person name="Camacho A."/>
            <person name="Rodriguez-Valera F."/>
        </authorList>
    </citation>
    <scope>NUCLEOTIDE SEQUENCE [LARGE SCALE GENOMIC DNA]</scope>
    <source>
        <strain evidence="6">MED-G28</strain>
    </source>
</reference>
<dbReference type="GO" id="GO:0030170">
    <property type="term" value="F:pyridoxal phosphate binding"/>
    <property type="evidence" value="ECO:0007669"/>
    <property type="project" value="UniProtKB-UniRule"/>
</dbReference>
<dbReference type="AlphaFoldDB" id="A0A2A5WDM9"/>
<comment type="similarity">
    <text evidence="2 4">Belongs to the pyridoxal phosphate-binding protein YggS/PROSC family.</text>
</comment>
<dbReference type="Pfam" id="PF01168">
    <property type="entry name" value="Ala_racemase_N"/>
    <property type="match status" value="1"/>
</dbReference>
<organism evidence="6 7">
    <name type="scientific">OM182 bacterium MED-G28</name>
    <dbReference type="NCBI Taxonomy" id="1986256"/>
    <lineage>
        <taxon>Bacteria</taxon>
        <taxon>Pseudomonadati</taxon>
        <taxon>Pseudomonadota</taxon>
        <taxon>Gammaproteobacteria</taxon>
        <taxon>OMG group</taxon>
        <taxon>OM182 clade</taxon>
    </lineage>
</organism>
<keyword evidence="1 2" id="KW-0663">Pyridoxal phosphate</keyword>
<dbReference type="SUPFAM" id="SSF51419">
    <property type="entry name" value="PLP-binding barrel"/>
    <property type="match status" value="1"/>
</dbReference>
<dbReference type="PANTHER" id="PTHR10146">
    <property type="entry name" value="PROLINE SYNTHETASE CO-TRANSCRIBED BACTERIAL HOMOLOG PROTEIN"/>
    <property type="match status" value="1"/>
</dbReference>
<gene>
    <name evidence="6" type="ORF">CNF02_04380</name>
</gene>
<evidence type="ECO:0000313" key="6">
    <source>
        <dbReference type="EMBL" id="PDH34600.1"/>
    </source>
</evidence>
<dbReference type="PROSITE" id="PS01211">
    <property type="entry name" value="UPF0001"/>
    <property type="match status" value="1"/>
</dbReference>
<proteinExistence type="inferred from homology"/>
<accession>A0A2A5WDM9</accession>
<dbReference type="PIRSF" id="PIRSF004848">
    <property type="entry name" value="YBL036c_PLPDEIII"/>
    <property type="match status" value="1"/>
</dbReference>
<dbReference type="PANTHER" id="PTHR10146:SF14">
    <property type="entry name" value="PYRIDOXAL PHOSPHATE HOMEOSTASIS PROTEIN"/>
    <property type="match status" value="1"/>
</dbReference>
<dbReference type="FunFam" id="3.20.20.10:FF:000018">
    <property type="entry name" value="Pyridoxal phosphate homeostasis protein"/>
    <property type="match status" value="1"/>
</dbReference>
<comment type="caution">
    <text evidence="6">The sequence shown here is derived from an EMBL/GenBank/DDBJ whole genome shotgun (WGS) entry which is preliminary data.</text>
</comment>
<evidence type="ECO:0000256" key="3">
    <source>
        <dbReference type="PIRSR" id="PIRSR004848-1"/>
    </source>
</evidence>
<dbReference type="CDD" id="cd06824">
    <property type="entry name" value="PLPDE_III_Yggs_like"/>
    <property type="match status" value="1"/>
</dbReference>
<dbReference type="InterPro" id="IPR029066">
    <property type="entry name" value="PLP-binding_barrel"/>
</dbReference>